<evidence type="ECO:0000256" key="4">
    <source>
        <dbReference type="ARBA" id="ARBA00023239"/>
    </source>
</evidence>
<evidence type="ECO:0000259" key="6">
    <source>
        <dbReference type="Pfam" id="PF03936"/>
    </source>
</evidence>
<dbReference type="Gene3D" id="1.10.600.10">
    <property type="entry name" value="Farnesyl Diphosphate Synthase"/>
    <property type="match status" value="1"/>
</dbReference>
<dbReference type="Proteomes" id="UP000631114">
    <property type="component" value="Unassembled WGS sequence"/>
</dbReference>
<dbReference type="GO" id="GO:0016102">
    <property type="term" value="P:diterpenoid biosynthetic process"/>
    <property type="evidence" value="ECO:0007669"/>
    <property type="project" value="InterPro"/>
</dbReference>
<dbReference type="InterPro" id="IPR005630">
    <property type="entry name" value="Terpene_synthase_metal-bd"/>
</dbReference>
<dbReference type="OrthoDB" id="2343925at2759"/>
<dbReference type="PANTHER" id="PTHR31739:SF3">
    <property type="entry name" value="ENT-KAUR-16-ENE SYNTHASE, CHLOROPLASTIC"/>
    <property type="match status" value="1"/>
</dbReference>
<keyword evidence="8" id="KW-1185">Reference proteome</keyword>
<dbReference type="Pfam" id="PF03936">
    <property type="entry name" value="Terpene_synth_C"/>
    <property type="match status" value="1"/>
</dbReference>
<evidence type="ECO:0000256" key="3">
    <source>
        <dbReference type="ARBA" id="ARBA00022842"/>
    </source>
</evidence>
<name>A0A835H6U0_9MAGN</name>
<reference evidence="7 8" key="1">
    <citation type="submission" date="2020-10" db="EMBL/GenBank/DDBJ databases">
        <title>The Coptis chinensis genome and diversification of protoberbering-type alkaloids.</title>
        <authorList>
            <person name="Wang B."/>
            <person name="Shu S."/>
            <person name="Song C."/>
            <person name="Liu Y."/>
        </authorList>
    </citation>
    <scope>NUCLEOTIDE SEQUENCE [LARGE SCALE GENOMIC DNA]</scope>
    <source>
        <strain evidence="7">HL-2020</strain>
        <tissue evidence="7">Leaf</tissue>
    </source>
</reference>
<evidence type="ECO:0000256" key="2">
    <source>
        <dbReference type="ARBA" id="ARBA00022723"/>
    </source>
</evidence>
<dbReference type="Gene3D" id="1.50.10.130">
    <property type="entry name" value="Terpene synthase, N-terminal domain"/>
    <property type="match status" value="1"/>
</dbReference>
<dbReference type="SFLD" id="SFLDG01014">
    <property type="entry name" value="Terpene_Cyclase_Like_1_N-term"/>
    <property type="match status" value="1"/>
</dbReference>
<dbReference type="SUPFAM" id="SSF48576">
    <property type="entry name" value="Terpenoid synthases"/>
    <property type="match status" value="1"/>
</dbReference>
<dbReference type="FunFam" id="1.10.600.10:FF:000005">
    <property type="entry name" value="Ent-kaur-16-ene synthase, chloroplastic"/>
    <property type="match status" value="1"/>
</dbReference>
<dbReference type="EMBL" id="JADFTS010000008">
    <property type="protein sequence ID" value="KAF9593736.1"/>
    <property type="molecule type" value="Genomic_DNA"/>
</dbReference>
<dbReference type="FunFam" id="1.50.10.130:FF:000002">
    <property type="entry name" value="Ent-copalyl diphosphate synthase, chloroplastic"/>
    <property type="match status" value="1"/>
</dbReference>
<dbReference type="InterPro" id="IPR008930">
    <property type="entry name" value="Terpenoid_cyclase/PrenylTrfase"/>
</dbReference>
<sequence length="772" mass="89647">MLSIVLKVQKKKSERCSIRLSFQFLPMIPLWVAMVPSPDSSQQPCFPECLNWLLENQVRDGSWTLPHHHHLLIKESMLSTLACVLALRRWETGDEHVRKGLEFMELNFGLIMDKKHASPIGFDIIFPGMIEYAKDLDLNLPFSPKFVEAMLHKRDLEFERVSKINSKGSKAYLAYTSEGLTKLCDWKEVMKWQRKNGSMFNSPSTTAATFIQNQDAKCLEYLRLLLKTFANAVPTSYPVDVYIHLSMVDRLERMGIGRHFRNEIRSVLDETYRCWLRREEEIFLDIETCAMAFRLLRTNGFVVSSDTLAEFNEEKDFFTSAGGNIKGIHTVLELYKTSQIMILPNEPVLEILNSWTSQLLKQNLANGVIHDGNCQKEVVNSLKFTYDADVERLENRRNIECYNVDSLWVLKASYRCSNIDNRDIVQFGVEDYNFCQGILQKELANLERWVKENRLDQLKFARLKLEYLYFSVAGILFSPELSDARMSWTKNSFLSTVVDDFFDVKGSREELVNLINLVEKWERDTATDYSSEQVEIIFLAIQKTINDLGDIAFTRQGRNIERHMIDLWLSLLNSMMKEYEWVRDKSAPKVEEYIETASISFTLGPVVLVTQYFLGPKLSEEVITSPEYNDLFKHTNICCRLLNDVQTFKREGEQGKLNSVLLCKIHSPEAITEQQAVREIQSIIDRNRRELLGLVLDTKGSIVPKACKDLFWNTFRVTHLFYRKKDGFSSPLEMDVLNGEMIVSLMVYSIWVLSIVKQKKRENGYNPEHKYE</sequence>
<feature type="domain" description="Terpene synthase metal-binding" evidence="6">
    <location>
        <begin position="451"/>
        <end position="689"/>
    </location>
</feature>
<keyword evidence="2" id="KW-0479">Metal-binding</keyword>
<gene>
    <name evidence="7" type="ORF">IFM89_024740</name>
</gene>
<dbReference type="CDD" id="cd00684">
    <property type="entry name" value="Terpene_cyclase_plant_C1"/>
    <property type="match status" value="1"/>
</dbReference>
<dbReference type="InterPro" id="IPR008949">
    <property type="entry name" value="Isoprenoid_synthase_dom_sf"/>
</dbReference>
<dbReference type="InterPro" id="IPR044814">
    <property type="entry name" value="Terpene_cyclase_plant_C1"/>
</dbReference>
<dbReference type="InterPro" id="IPR050148">
    <property type="entry name" value="Terpene_synthase-like"/>
</dbReference>
<evidence type="ECO:0000259" key="5">
    <source>
        <dbReference type="Pfam" id="PF01397"/>
    </source>
</evidence>
<proteinExistence type="predicted"/>
<comment type="caution">
    <text evidence="7">The sequence shown here is derived from an EMBL/GenBank/DDBJ whole genome shotgun (WGS) entry which is preliminary data.</text>
</comment>
<feature type="domain" description="Terpene synthase N-terminal" evidence="5">
    <location>
        <begin position="185"/>
        <end position="382"/>
    </location>
</feature>
<dbReference type="PANTHER" id="PTHR31739">
    <property type="entry name" value="ENT-COPALYL DIPHOSPHATE SYNTHASE, CHLOROPLASTIC"/>
    <property type="match status" value="1"/>
</dbReference>
<feature type="non-terminal residue" evidence="7">
    <location>
        <position position="772"/>
    </location>
</feature>
<dbReference type="GO" id="GO:0000287">
    <property type="term" value="F:magnesium ion binding"/>
    <property type="evidence" value="ECO:0007669"/>
    <property type="project" value="InterPro"/>
</dbReference>
<accession>A0A835H6U0</accession>
<evidence type="ECO:0000313" key="8">
    <source>
        <dbReference type="Proteomes" id="UP000631114"/>
    </source>
</evidence>
<dbReference type="Pfam" id="PF01397">
    <property type="entry name" value="Terpene_synth"/>
    <property type="match status" value="1"/>
</dbReference>
<dbReference type="InterPro" id="IPR001906">
    <property type="entry name" value="Terpene_synth_N"/>
</dbReference>
<dbReference type="GO" id="GO:0010333">
    <property type="term" value="F:terpene synthase activity"/>
    <property type="evidence" value="ECO:0007669"/>
    <property type="project" value="InterPro"/>
</dbReference>
<comment type="cofactor">
    <cofactor evidence="1">
        <name>Mg(2+)</name>
        <dbReference type="ChEBI" id="CHEBI:18420"/>
    </cofactor>
</comment>
<protein>
    <recommendedName>
        <fullName evidence="9">Ent-kaurene synthase</fullName>
    </recommendedName>
</protein>
<dbReference type="SUPFAM" id="SSF48239">
    <property type="entry name" value="Terpenoid cyclases/Protein prenyltransferases"/>
    <property type="match status" value="2"/>
</dbReference>
<keyword evidence="4" id="KW-0456">Lyase</keyword>
<evidence type="ECO:0008006" key="9">
    <source>
        <dbReference type="Google" id="ProtNLM"/>
    </source>
</evidence>
<organism evidence="7 8">
    <name type="scientific">Coptis chinensis</name>
    <dbReference type="NCBI Taxonomy" id="261450"/>
    <lineage>
        <taxon>Eukaryota</taxon>
        <taxon>Viridiplantae</taxon>
        <taxon>Streptophyta</taxon>
        <taxon>Embryophyta</taxon>
        <taxon>Tracheophyta</taxon>
        <taxon>Spermatophyta</taxon>
        <taxon>Magnoliopsida</taxon>
        <taxon>Ranunculales</taxon>
        <taxon>Ranunculaceae</taxon>
        <taxon>Coptidoideae</taxon>
        <taxon>Coptis</taxon>
    </lineage>
</organism>
<dbReference type="InterPro" id="IPR036965">
    <property type="entry name" value="Terpene_synth_N_sf"/>
</dbReference>
<dbReference type="Gene3D" id="1.50.10.160">
    <property type="match status" value="1"/>
</dbReference>
<keyword evidence="3" id="KW-0460">Magnesium</keyword>
<dbReference type="FunFam" id="1.50.10.160:FF:000002">
    <property type="entry name" value="cis-abienol synthase, chloroplastic"/>
    <property type="match status" value="1"/>
</dbReference>
<evidence type="ECO:0000256" key="1">
    <source>
        <dbReference type="ARBA" id="ARBA00001946"/>
    </source>
</evidence>
<evidence type="ECO:0000313" key="7">
    <source>
        <dbReference type="EMBL" id="KAF9593736.1"/>
    </source>
</evidence>
<dbReference type="AlphaFoldDB" id="A0A835H6U0"/>